<evidence type="ECO:0000313" key="2">
    <source>
        <dbReference type="Proteomes" id="UP000489600"/>
    </source>
</evidence>
<reference evidence="1" key="1">
    <citation type="submission" date="2019-07" db="EMBL/GenBank/DDBJ databases">
        <authorList>
            <person name="Dittberner H."/>
        </authorList>
    </citation>
    <scope>NUCLEOTIDE SEQUENCE [LARGE SCALE GENOMIC DNA]</scope>
</reference>
<evidence type="ECO:0000313" key="1">
    <source>
        <dbReference type="EMBL" id="VVA98056.1"/>
    </source>
</evidence>
<protein>
    <submittedName>
        <fullName evidence="1">Uncharacterized protein</fullName>
    </submittedName>
</protein>
<dbReference type="Proteomes" id="UP000489600">
    <property type="component" value="Unassembled WGS sequence"/>
</dbReference>
<name>A0A565BB61_9BRAS</name>
<proteinExistence type="predicted"/>
<sequence length="79" mass="9017">MEIRLIYRIKGLPIHLLKEQAVRSLMAPLGKVEGVELHAKNSTSLEYMRALVFVKADEPLQFRKVARMSTGEVYTTELT</sequence>
<gene>
    <name evidence="1" type="ORF">ANE_LOCUS8501</name>
</gene>
<accession>A0A565BB61</accession>
<dbReference type="EMBL" id="CABITT030000003">
    <property type="protein sequence ID" value="VVA98056.1"/>
    <property type="molecule type" value="Genomic_DNA"/>
</dbReference>
<organism evidence="1 2">
    <name type="scientific">Arabis nemorensis</name>
    <dbReference type="NCBI Taxonomy" id="586526"/>
    <lineage>
        <taxon>Eukaryota</taxon>
        <taxon>Viridiplantae</taxon>
        <taxon>Streptophyta</taxon>
        <taxon>Embryophyta</taxon>
        <taxon>Tracheophyta</taxon>
        <taxon>Spermatophyta</taxon>
        <taxon>Magnoliopsida</taxon>
        <taxon>eudicotyledons</taxon>
        <taxon>Gunneridae</taxon>
        <taxon>Pentapetalae</taxon>
        <taxon>rosids</taxon>
        <taxon>malvids</taxon>
        <taxon>Brassicales</taxon>
        <taxon>Brassicaceae</taxon>
        <taxon>Arabideae</taxon>
        <taxon>Arabis</taxon>
    </lineage>
</organism>
<comment type="caution">
    <text evidence="1">The sequence shown here is derived from an EMBL/GenBank/DDBJ whole genome shotgun (WGS) entry which is preliminary data.</text>
</comment>
<dbReference type="AlphaFoldDB" id="A0A565BB61"/>
<keyword evidence="2" id="KW-1185">Reference proteome</keyword>